<evidence type="ECO:0000313" key="4">
    <source>
        <dbReference type="Proteomes" id="UP001530400"/>
    </source>
</evidence>
<feature type="region of interest" description="Disordered" evidence="1">
    <location>
        <begin position="562"/>
        <end position="583"/>
    </location>
</feature>
<dbReference type="AlphaFoldDB" id="A0ABD3QL50"/>
<dbReference type="InterPro" id="IPR051262">
    <property type="entry name" value="SMP-30/CGR1_Lactonase"/>
</dbReference>
<evidence type="ECO:0000313" key="3">
    <source>
        <dbReference type="EMBL" id="KAL3800728.1"/>
    </source>
</evidence>
<dbReference type="Proteomes" id="UP001530400">
    <property type="component" value="Unassembled WGS sequence"/>
</dbReference>
<proteinExistence type="predicted"/>
<keyword evidence="2" id="KW-1133">Transmembrane helix</keyword>
<dbReference type="Gene3D" id="2.120.10.30">
    <property type="entry name" value="TolB, C-terminal domain"/>
    <property type="match status" value="1"/>
</dbReference>
<evidence type="ECO:0000256" key="1">
    <source>
        <dbReference type="SAM" id="MobiDB-lite"/>
    </source>
</evidence>
<dbReference type="PANTHER" id="PTHR47572">
    <property type="entry name" value="LIPOPROTEIN-RELATED"/>
    <property type="match status" value="1"/>
</dbReference>
<dbReference type="EMBL" id="JALLPJ020000155">
    <property type="protein sequence ID" value="KAL3800728.1"/>
    <property type="molecule type" value="Genomic_DNA"/>
</dbReference>
<reference evidence="3 4" key="1">
    <citation type="submission" date="2024-10" db="EMBL/GenBank/DDBJ databases">
        <title>Updated reference genomes for cyclostephanoid diatoms.</title>
        <authorList>
            <person name="Roberts W.R."/>
            <person name="Alverson A.J."/>
        </authorList>
    </citation>
    <scope>NUCLEOTIDE SEQUENCE [LARGE SCALE GENOMIC DNA]</scope>
    <source>
        <strain evidence="3 4">AJA010-31</strain>
    </source>
</reference>
<dbReference type="SUPFAM" id="SSF63829">
    <property type="entry name" value="Calcium-dependent phosphotriesterase"/>
    <property type="match status" value="1"/>
</dbReference>
<comment type="caution">
    <text evidence="3">The sequence shown here is derived from an EMBL/GenBank/DDBJ whole genome shotgun (WGS) entry which is preliminary data.</text>
</comment>
<keyword evidence="2" id="KW-0472">Membrane</keyword>
<keyword evidence="4" id="KW-1185">Reference proteome</keyword>
<keyword evidence="2" id="KW-0812">Transmembrane</keyword>
<protein>
    <submittedName>
        <fullName evidence="3">Uncharacterized protein</fullName>
    </submittedName>
</protein>
<accession>A0ABD3QL50</accession>
<evidence type="ECO:0000256" key="2">
    <source>
        <dbReference type="SAM" id="Phobius"/>
    </source>
</evidence>
<name>A0ABD3QL50_9STRA</name>
<gene>
    <name evidence="3" type="ORF">ACHAWO_013270</name>
</gene>
<dbReference type="PANTHER" id="PTHR47572:SF4">
    <property type="entry name" value="LACTONASE DRP35"/>
    <property type="match status" value="1"/>
</dbReference>
<feature type="transmembrane region" description="Helical" evidence="2">
    <location>
        <begin position="53"/>
        <end position="73"/>
    </location>
</feature>
<organism evidence="3 4">
    <name type="scientific">Cyclotella atomus</name>
    <dbReference type="NCBI Taxonomy" id="382360"/>
    <lineage>
        <taxon>Eukaryota</taxon>
        <taxon>Sar</taxon>
        <taxon>Stramenopiles</taxon>
        <taxon>Ochrophyta</taxon>
        <taxon>Bacillariophyta</taxon>
        <taxon>Coscinodiscophyceae</taxon>
        <taxon>Thalassiosirophycidae</taxon>
        <taxon>Stephanodiscales</taxon>
        <taxon>Stephanodiscaceae</taxon>
        <taxon>Cyclotella</taxon>
    </lineage>
</organism>
<sequence length="583" mass="63906">MAATEVRRRKNKPQPSNLTSAVASSLASGESKKEVLTANTSSNKTPTAKYDEYAWFIVFILALSYFILTRSGGGNRNGLLSKLSKPYEVVSSSVIIGDASSEDELQKNKELLKSIFYVQKSKSASDASNELVLTHKLEVIISSPPDVYSNATNTCPSDTCQSLKHDETPFLSHLSSTTWVHDAGLGRGYLLIADAGRSGRIWRWEVGGGPITIGRSLHMENSGCRSGLWVDGGKCPDNLFNVDTEKLGEQTSSSTDNRELMSVTQAPLLGTASIVVELTKDAERPTEGKNLIVAEWGERRIVRVEGETGARTPLVTLISDGSEMRRVYRPNHLMYTPFGDMLFSDSYENDDGELVAAVYRLREAVHVPPIPVERSREAHGWTHTTADGQADSYANVDTLFQTGGLIDGMALGSKHSALFVSVVVKNESGWTKTIYKMPLVDEDEDDDDVQHGNTETAVDREIFHSITSKDCQDSHIEIETPLSFSGSNIAIDEKGTIYVAACPSILLLLSSADGREIGRMRLDDSAQSSSISSVSFGEDGYTYLTTSESLMRIKSRVKGRSIPTNMVLPPSRKSIRRDKRDKQ</sequence>
<feature type="compositionally biased region" description="Polar residues" evidence="1">
    <location>
        <begin position="13"/>
        <end position="25"/>
    </location>
</feature>
<feature type="region of interest" description="Disordered" evidence="1">
    <location>
        <begin position="1"/>
        <end position="25"/>
    </location>
</feature>
<dbReference type="InterPro" id="IPR011042">
    <property type="entry name" value="6-blade_b-propeller_TolB-like"/>
</dbReference>